<feature type="transmembrane region" description="Helical" evidence="1">
    <location>
        <begin position="20"/>
        <end position="39"/>
    </location>
</feature>
<dbReference type="InterPro" id="IPR011871">
    <property type="entry name" value="Fib_succ_major"/>
</dbReference>
<keyword evidence="1" id="KW-0472">Membrane</keyword>
<dbReference type="Pfam" id="PF09603">
    <property type="entry name" value="Fib_succ_major"/>
    <property type="match status" value="1"/>
</dbReference>
<dbReference type="Proteomes" id="UP000228533">
    <property type="component" value="Unassembled WGS sequence"/>
</dbReference>
<feature type="domain" description="Fibrobacter succinogenes major paralogous" evidence="2">
    <location>
        <begin position="187"/>
        <end position="358"/>
    </location>
</feature>
<comment type="caution">
    <text evidence="3">The sequence shown here is derived from an EMBL/GenBank/DDBJ whole genome shotgun (WGS) entry which is preliminary data.</text>
</comment>
<reference evidence="4" key="1">
    <citation type="submission" date="2017-09" db="EMBL/GenBank/DDBJ databases">
        <title>Depth-based differentiation of microbial function through sediment-hosted aquifers and enrichment of novel symbionts in the deep terrestrial subsurface.</title>
        <authorList>
            <person name="Probst A.J."/>
            <person name="Ladd B."/>
            <person name="Jarett J.K."/>
            <person name="Geller-Mcgrath D.E."/>
            <person name="Sieber C.M.K."/>
            <person name="Emerson J.B."/>
            <person name="Anantharaman K."/>
            <person name="Thomas B.C."/>
            <person name="Malmstrom R."/>
            <person name="Stieglmeier M."/>
            <person name="Klingl A."/>
            <person name="Woyke T."/>
            <person name="Ryan C.M."/>
            <person name="Banfield J.F."/>
        </authorList>
    </citation>
    <scope>NUCLEOTIDE SEQUENCE [LARGE SCALE GENOMIC DNA]</scope>
</reference>
<protein>
    <recommendedName>
        <fullName evidence="2">Fibrobacter succinogenes major paralogous domain-containing protein</fullName>
    </recommendedName>
</protein>
<evidence type="ECO:0000313" key="3">
    <source>
        <dbReference type="EMBL" id="PIT96457.1"/>
    </source>
</evidence>
<keyword evidence="1" id="KW-0812">Transmembrane</keyword>
<dbReference type="NCBIfam" id="TIGR02145">
    <property type="entry name" value="Fib_succ_major"/>
    <property type="match status" value="1"/>
</dbReference>
<evidence type="ECO:0000313" key="4">
    <source>
        <dbReference type="Proteomes" id="UP000228533"/>
    </source>
</evidence>
<accession>A0A2M6WUJ1</accession>
<organism evidence="3 4">
    <name type="scientific">Candidatus Falkowbacteria bacterium CG10_big_fil_rev_8_21_14_0_10_37_14</name>
    <dbReference type="NCBI Taxonomy" id="1974561"/>
    <lineage>
        <taxon>Bacteria</taxon>
        <taxon>Candidatus Falkowiibacteriota</taxon>
    </lineage>
</organism>
<sequence>MKHFTWLHSSHQGSMLGSTVFAMSAVMLAALFMMTSVIIRLRAYGVGSCDIPAYSAAETGLRQAVYGQLGNYATNCQPGQYLIPNLGTCGQPGEAGTVISLDNSCTYSVEYGGLPSGNSMTLRSIGSCTTGRCAVGATTIKIDANISYLQSPGPTCPTGGNSAVDLSGNNYNLVWYDIIPNGQQDSGECWFASNLKTTASLTYTAGDMDTSHYLYAASTGVCSSAPCEDSGTVNDVGLLYKGTMLASLCPSGWHVPTTEEFTAFNTFLGTDPGYKLRTNQMPDNTYWTTPANATGWAQFNAVGAGYHEILPSAVTGGRNTENRLWTSDNNYIKISDDSPVVTQTSATVNNYYSVRCVQD</sequence>
<dbReference type="AlphaFoldDB" id="A0A2M6WUJ1"/>
<name>A0A2M6WUJ1_9BACT</name>
<keyword evidence="1" id="KW-1133">Transmembrane helix</keyword>
<evidence type="ECO:0000259" key="2">
    <source>
        <dbReference type="Pfam" id="PF09603"/>
    </source>
</evidence>
<evidence type="ECO:0000256" key="1">
    <source>
        <dbReference type="SAM" id="Phobius"/>
    </source>
</evidence>
<dbReference type="EMBL" id="PFAM01000004">
    <property type="protein sequence ID" value="PIT96457.1"/>
    <property type="molecule type" value="Genomic_DNA"/>
</dbReference>
<gene>
    <name evidence="3" type="ORF">COT94_00650</name>
</gene>
<proteinExistence type="predicted"/>